<evidence type="ECO:0000256" key="5">
    <source>
        <dbReference type="ARBA" id="ARBA00022840"/>
    </source>
</evidence>
<dbReference type="InterPro" id="IPR011527">
    <property type="entry name" value="ABC1_TM_dom"/>
</dbReference>
<evidence type="ECO:0000256" key="4">
    <source>
        <dbReference type="ARBA" id="ARBA00022741"/>
    </source>
</evidence>
<dbReference type="CDD" id="cd18780">
    <property type="entry name" value="ABC_6TM_AtABCB27_like"/>
    <property type="match status" value="1"/>
</dbReference>
<dbReference type="Gene3D" id="1.20.1560.10">
    <property type="entry name" value="ABC transporter type 1, transmembrane domain"/>
    <property type="match status" value="1"/>
</dbReference>
<dbReference type="GO" id="GO:0005524">
    <property type="term" value="F:ATP binding"/>
    <property type="evidence" value="ECO:0007669"/>
    <property type="project" value="UniProtKB-KW"/>
</dbReference>
<feature type="transmembrane region" description="Helical" evidence="8">
    <location>
        <begin position="114"/>
        <end position="135"/>
    </location>
</feature>
<dbReference type="GO" id="GO:0015421">
    <property type="term" value="F:ABC-type oligopeptide transporter activity"/>
    <property type="evidence" value="ECO:0007669"/>
    <property type="project" value="TreeGrafter"/>
</dbReference>
<dbReference type="AlphaFoldDB" id="A0A0L0D8S7"/>
<keyword evidence="6 8" id="KW-1133">Transmembrane helix</keyword>
<feature type="transmembrane region" description="Helical" evidence="8">
    <location>
        <begin position="44"/>
        <end position="68"/>
    </location>
</feature>
<dbReference type="Pfam" id="PF00664">
    <property type="entry name" value="ABC_membrane"/>
    <property type="match status" value="1"/>
</dbReference>
<dbReference type="PROSITE" id="PS00211">
    <property type="entry name" value="ABC_TRANSPORTER_1"/>
    <property type="match status" value="1"/>
</dbReference>
<proteinExistence type="predicted"/>
<dbReference type="GO" id="GO:0090374">
    <property type="term" value="P:oligopeptide export from mitochondrion"/>
    <property type="evidence" value="ECO:0007669"/>
    <property type="project" value="TreeGrafter"/>
</dbReference>
<dbReference type="PANTHER" id="PTHR43394:SF1">
    <property type="entry name" value="ATP-BINDING CASSETTE SUB-FAMILY B MEMBER 10, MITOCHONDRIAL"/>
    <property type="match status" value="1"/>
</dbReference>
<name>A0A0L0D8S7_THETB</name>
<keyword evidence="7 8" id="KW-0472">Membrane</keyword>
<evidence type="ECO:0000259" key="10">
    <source>
        <dbReference type="PROSITE" id="PS50893"/>
    </source>
</evidence>
<feature type="transmembrane region" description="Helical" evidence="8">
    <location>
        <begin position="426"/>
        <end position="448"/>
    </location>
</feature>
<keyword evidence="3 8" id="KW-0812">Transmembrane</keyword>
<keyword evidence="5" id="KW-0067">ATP-binding</keyword>
<organism evidence="12 13">
    <name type="scientific">Thecamonas trahens ATCC 50062</name>
    <dbReference type="NCBI Taxonomy" id="461836"/>
    <lineage>
        <taxon>Eukaryota</taxon>
        <taxon>Apusozoa</taxon>
        <taxon>Apusomonadida</taxon>
        <taxon>Apusomonadidae</taxon>
        <taxon>Thecamonas</taxon>
    </lineage>
</organism>
<reference evidence="12 13" key="1">
    <citation type="submission" date="2010-05" db="EMBL/GenBank/DDBJ databases">
        <title>The Genome Sequence of Thecamonas trahens ATCC 50062.</title>
        <authorList>
            <consortium name="The Broad Institute Genome Sequencing Platform"/>
            <person name="Russ C."/>
            <person name="Cuomo C."/>
            <person name="Shea T."/>
            <person name="Young S.K."/>
            <person name="Zeng Q."/>
            <person name="Koehrsen M."/>
            <person name="Haas B."/>
            <person name="Borodovsky M."/>
            <person name="Guigo R."/>
            <person name="Alvarado L."/>
            <person name="Berlin A."/>
            <person name="Bochicchio J."/>
            <person name="Borenstein D."/>
            <person name="Chapman S."/>
            <person name="Chen Z."/>
            <person name="Freedman E."/>
            <person name="Gellesch M."/>
            <person name="Goldberg J."/>
            <person name="Griggs A."/>
            <person name="Gujja S."/>
            <person name="Heilman E."/>
            <person name="Heiman D."/>
            <person name="Hepburn T."/>
            <person name="Howarth C."/>
            <person name="Jen D."/>
            <person name="Larson L."/>
            <person name="Mehta T."/>
            <person name="Park D."/>
            <person name="Pearson M."/>
            <person name="Roberts A."/>
            <person name="Saif S."/>
            <person name="Shenoy N."/>
            <person name="Sisk P."/>
            <person name="Stolte C."/>
            <person name="Sykes S."/>
            <person name="Thomson T."/>
            <person name="Walk T."/>
            <person name="White J."/>
            <person name="Yandava C."/>
            <person name="Burger G."/>
            <person name="Gray M.W."/>
            <person name="Holland P.W.H."/>
            <person name="King N."/>
            <person name="Lang F.B.F."/>
            <person name="Roger A.J."/>
            <person name="Ruiz-Trillo I."/>
            <person name="Lander E."/>
            <person name="Nusbaum C."/>
        </authorList>
    </citation>
    <scope>NUCLEOTIDE SEQUENCE [LARGE SCALE GENOMIC DNA]</scope>
    <source>
        <strain evidence="12 13">ATCC 50062</strain>
    </source>
</reference>
<keyword evidence="4" id="KW-0547">Nucleotide-binding</keyword>
<dbReference type="CDD" id="cd03249">
    <property type="entry name" value="ABC_MTABC3_MDL1_MDL2"/>
    <property type="match status" value="1"/>
</dbReference>
<dbReference type="GO" id="GO:0016887">
    <property type="term" value="F:ATP hydrolysis activity"/>
    <property type="evidence" value="ECO:0007669"/>
    <property type="project" value="InterPro"/>
</dbReference>
<feature type="transmembrane region" description="Helical" evidence="8">
    <location>
        <begin position="80"/>
        <end position="102"/>
    </location>
</feature>
<dbReference type="GO" id="GO:0005743">
    <property type="term" value="C:mitochondrial inner membrane"/>
    <property type="evidence" value="ECO:0007669"/>
    <property type="project" value="UniProtKB-SubCell"/>
</dbReference>
<dbReference type="PROSITE" id="PS50929">
    <property type="entry name" value="ABC_TM1F"/>
    <property type="match status" value="1"/>
</dbReference>
<feature type="signal peptide" evidence="9">
    <location>
        <begin position="1"/>
        <end position="24"/>
    </location>
</feature>
<keyword evidence="13" id="KW-1185">Reference proteome</keyword>
<keyword evidence="2" id="KW-0813">Transport</keyword>
<feature type="transmembrane region" description="Helical" evidence="8">
    <location>
        <begin position="199"/>
        <end position="222"/>
    </location>
</feature>
<sequence>MKLKYGAAILIGLSLLELLAQGGAFVGEGAERGWATDGQSVRGYSVRTSTFDLVCLAVVRCVGTGLLLAASYRAVFGSPLLGLFNFAALVFTVVKAVVVLRADEASYPASAELTHAMVIAALAFALTQVLAFFVVRADTRDAYLRLAAERRGGYLGINDAAGDVAGGGIKAGGSSVSLDKLPPSATLPRLISLAGPEKGIIAVGLVALLVAAAAALAIPMYFGKIISAVSDDRTASDTHAGEDKLATSVLQLIVVFVLGSLGSFVRGWMFTLAGQRVVARLRTRLYASIVAQEIGFFDANRTGELINRLSSDTQVLQNAVTINISMFARTLVTILGGVAILFVVSWRLTLVMLSVVPVISIATVIYGRMLRGLRKGFQDALATAGTTAEESIAQIRTVRSFSNESHEVARYTGDIQASYAIGKRIALTYGSFLGGVTLAAELGIVLVLWYGGRLVLHGSMTAGSLTAFLLYTLTVGINLAALASLWTTVMQALGASERIFALLDRKPLLPPTQPGVGVSLPELAGAIELRDVSFSYPTRPDTVVLDSVSLTIQPGFVTALVGPSGSGKSTIMALIERFYSPSSGTIIIDGVPLDELDLAWLRGNMAMVSQEPVLFATSIAENIAYAKPEASFAEIVEAAKRANAHEFITRCEGGYDALVGERGVRLSGGEKQRIAIARALLINPSILLLDEATSALDAESEFLVQQAIDNLMEGRTALIIAHRLSTVRQAHLVVVVEDGRIAEAGSHDELIARGGTYSKLVDRQLQA</sequence>
<feature type="transmembrane region" description="Helical" evidence="8">
    <location>
        <begin position="326"/>
        <end position="344"/>
    </location>
</feature>
<evidence type="ECO:0000256" key="7">
    <source>
        <dbReference type="ARBA" id="ARBA00023136"/>
    </source>
</evidence>
<feature type="domain" description="ABC transmembrane type-1" evidence="11">
    <location>
        <begin position="202"/>
        <end position="491"/>
    </location>
</feature>
<dbReference type="InterPro" id="IPR003439">
    <property type="entry name" value="ABC_transporter-like_ATP-bd"/>
</dbReference>
<dbReference type="RefSeq" id="XP_013762681.1">
    <property type="nucleotide sequence ID" value="XM_013907227.1"/>
</dbReference>
<evidence type="ECO:0000313" key="12">
    <source>
        <dbReference type="EMBL" id="KNC48625.1"/>
    </source>
</evidence>
<evidence type="ECO:0000256" key="2">
    <source>
        <dbReference type="ARBA" id="ARBA00022448"/>
    </source>
</evidence>
<dbReference type="EMBL" id="GL349434">
    <property type="protein sequence ID" value="KNC48625.1"/>
    <property type="molecule type" value="Genomic_DNA"/>
</dbReference>
<dbReference type="InterPro" id="IPR036640">
    <property type="entry name" value="ABC1_TM_sf"/>
</dbReference>
<dbReference type="OMA" id="MTWLGER"/>
<feature type="transmembrane region" description="Helical" evidence="8">
    <location>
        <begin position="249"/>
        <end position="274"/>
    </location>
</feature>
<evidence type="ECO:0000256" key="9">
    <source>
        <dbReference type="SAM" id="SignalP"/>
    </source>
</evidence>
<comment type="subcellular location">
    <subcellularLocation>
        <location evidence="1">Mitochondrion inner membrane</location>
        <topology evidence="1">Multi-pass membrane protein</topology>
    </subcellularLocation>
</comment>
<dbReference type="OrthoDB" id="6500128at2759"/>
<dbReference type="eggNOG" id="KOG0058">
    <property type="taxonomic scope" value="Eukaryota"/>
</dbReference>
<dbReference type="SUPFAM" id="SSF90123">
    <property type="entry name" value="ABC transporter transmembrane region"/>
    <property type="match status" value="1"/>
</dbReference>
<dbReference type="GeneID" id="25560211"/>
<dbReference type="PANTHER" id="PTHR43394">
    <property type="entry name" value="ATP-DEPENDENT PERMEASE MDL1, MITOCHONDRIAL"/>
    <property type="match status" value="1"/>
</dbReference>
<feature type="transmembrane region" description="Helical" evidence="8">
    <location>
        <begin position="468"/>
        <end position="489"/>
    </location>
</feature>
<evidence type="ECO:0000256" key="3">
    <source>
        <dbReference type="ARBA" id="ARBA00022692"/>
    </source>
</evidence>
<evidence type="ECO:0000259" key="11">
    <source>
        <dbReference type="PROSITE" id="PS50929"/>
    </source>
</evidence>
<dbReference type="InterPro" id="IPR017871">
    <property type="entry name" value="ABC_transporter-like_CS"/>
</dbReference>
<feature type="chain" id="PRO_5005537220" evidence="9">
    <location>
        <begin position="25"/>
        <end position="767"/>
    </location>
</feature>
<dbReference type="InterPro" id="IPR039421">
    <property type="entry name" value="Type_1_exporter"/>
</dbReference>
<accession>A0A0L0D8S7</accession>
<dbReference type="InterPro" id="IPR003593">
    <property type="entry name" value="AAA+_ATPase"/>
</dbReference>
<dbReference type="FunFam" id="1.20.1560.10:FF:000058">
    <property type="entry name" value="ABC transporter B family member 25"/>
    <property type="match status" value="1"/>
</dbReference>
<dbReference type="SUPFAM" id="SSF52540">
    <property type="entry name" value="P-loop containing nucleoside triphosphate hydrolases"/>
    <property type="match status" value="1"/>
</dbReference>
<dbReference type="FunFam" id="3.40.50.300:FF:000403">
    <property type="entry name" value="ATP-binding cassette sub-family B member 8, mitochondrial"/>
    <property type="match status" value="1"/>
</dbReference>
<dbReference type="Pfam" id="PF00005">
    <property type="entry name" value="ABC_tran"/>
    <property type="match status" value="1"/>
</dbReference>
<evidence type="ECO:0000313" key="13">
    <source>
        <dbReference type="Proteomes" id="UP000054408"/>
    </source>
</evidence>
<dbReference type="Gene3D" id="3.40.50.300">
    <property type="entry name" value="P-loop containing nucleotide triphosphate hydrolases"/>
    <property type="match status" value="1"/>
</dbReference>
<dbReference type="STRING" id="461836.A0A0L0D8S7"/>
<dbReference type="PROSITE" id="PS50893">
    <property type="entry name" value="ABC_TRANSPORTER_2"/>
    <property type="match status" value="1"/>
</dbReference>
<feature type="domain" description="ABC transporter" evidence="10">
    <location>
        <begin position="527"/>
        <end position="763"/>
    </location>
</feature>
<protein>
    <submittedName>
        <fullName evidence="12">ABC transporter B family protein</fullName>
    </submittedName>
</protein>
<dbReference type="SMART" id="SM00382">
    <property type="entry name" value="AAA"/>
    <property type="match status" value="1"/>
</dbReference>
<dbReference type="InterPro" id="IPR027417">
    <property type="entry name" value="P-loop_NTPase"/>
</dbReference>
<dbReference type="Proteomes" id="UP000054408">
    <property type="component" value="Unassembled WGS sequence"/>
</dbReference>
<gene>
    <name evidence="12" type="ORF">AMSG_00402</name>
</gene>
<evidence type="ECO:0000256" key="1">
    <source>
        <dbReference type="ARBA" id="ARBA00004448"/>
    </source>
</evidence>
<feature type="transmembrane region" description="Helical" evidence="8">
    <location>
        <begin position="350"/>
        <end position="367"/>
    </location>
</feature>
<evidence type="ECO:0000256" key="8">
    <source>
        <dbReference type="SAM" id="Phobius"/>
    </source>
</evidence>
<keyword evidence="9" id="KW-0732">Signal</keyword>
<evidence type="ECO:0000256" key="6">
    <source>
        <dbReference type="ARBA" id="ARBA00022989"/>
    </source>
</evidence>